<evidence type="ECO:0000313" key="6">
    <source>
        <dbReference type="Proteomes" id="UP001460270"/>
    </source>
</evidence>
<comment type="function">
    <text evidence="1">Plays a role in the regulatory network through which muscle cells coordinate their structural and functional states during growth, adaptation, and repair.</text>
</comment>
<dbReference type="GO" id="GO:0043034">
    <property type="term" value="C:costamere"/>
    <property type="evidence" value="ECO:0007669"/>
    <property type="project" value="TreeGrafter"/>
</dbReference>
<comment type="caution">
    <text evidence="5">The sequence shown here is derived from an EMBL/GenBank/DDBJ whole genome shotgun (WGS) entry which is preliminary data.</text>
</comment>
<proteinExistence type="inferred from homology"/>
<evidence type="ECO:0000256" key="4">
    <source>
        <dbReference type="SAM" id="MobiDB-lite"/>
    </source>
</evidence>
<dbReference type="EMBL" id="JBBPFD010000022">
    <property type="protein sequence ID" value="KAK7881142.1"/>
    <property type="molecule type" value="Genomic_DNA"/>
</dbReference>
<name>A0AAW0MVC5_9GOBI</name>
<feature type="compositionally biased region" description="Basic and acidic residues" evidence="4">
    <location>
        <begin position="63"/>
        <end position="119"/>
    </location>
</feature>
<organism evidence="5 6">
    <name type="scientific">Mugilogobius chulae</name>
    <name type="common">yellowstripe goby</name>
    <dbReference type="NCBI Taxonomy" id="88201"/>
    <lineage>
        <taxon>Eukaryota</taxon>
        <taxon>Metazoa</taxon>
        <taxon>Chordata</taxon>
        <taxon>Craniata</taxon>
        <taxon>Vertebrata</taxon>
        <taxon>Euteleostomi</taxon>
        <taxon>Actinopterygii</taxon>
        <taxon>Neopterygii</taxon>
        <taxon>Teleostei</taxon>
        <taxon>Neoteleostei</taxon>
        <taxon>Acanthomorphata</taxon>
        <taxon>Gobiaria</taxon>
        <taxon>Gobiiformes</taxon>
        <taxon>Gobioidei</taxon>
        <taxon>Gobiidae</taxon>
        <taxon>Gobionellinae</taxon>
        <taxon>Mugilogobius</taxon>
    </lineage>
</organism>
<dbReference type="PANTHER" id="PTHR17416:SF0">
    <property type="entry name" value="SMALL MUSCULAR PROTEIN"/>
    <property type="match status" value="1"/>
</dbReference>
<accession>A0AAW0MVC5</accession>
<feature type="region of interest" description="Disordered" evidence="4">
    <location>
        <begin position="216"/>
        <end position="281"/>
    </location>
</feature>
<dbReference type="InterPro" id="IPR029268">
    <property type="entry name" value="Chisel"/>
</dbReference>
<comment type="similarity">
    <text evidence="2">Belongs to the SMPX family.</text>
</comment>
<evidence type="ECO:0000256" key="2">
    <source>
        <dbReference type="ARBA" id="ARBA00007875"/>
    </source>
</evidence>
<keyword evidence="6" id="KW-1185">Reference proteome</keyword>
<protein>
    <recommendedName>
        <fullName evidence="3">Small muscular protein</fullName>
    </recommendedName>
</protein>
<dbReference type="Pfam" id="PF15355">
    <property type="entry name" value="Chisel"/>
    <property type="match status" value="1"/>
</dbReference>
<gene>
    <name evidence="5" type="ORF">WMY93_029551</name>
</gene>
<dbReference type="GO" id="GO:0031430">
    <property type="term" value="C:M band"/>
    <property type="evidence" value="ECO:0007669"/>
    <property type="project" value="TreeGrafter"/>
</dbReference>
<feature type="compositionally biased region" description="Low complexity" evidence="4">
    <location>
        <begin position="240"/>
        <end position="260"/>
    </location>
</feature>
<feature type="compositionally biased region" description="Basic and acidic residues" evidence="4">
    <location>
        <begin position="1"/>
        <end position="48"/>
    </location>
</feature>
<evidence type="ECO:0000313" key="5">
    <source>
        <dbReference type="EMBL" id="KAK7881142.1"/>
    </source>
</evidence>
<evidence type="ECO:0000256" key="1">
    <source>
        <dbReference type="ARBA" id="ARBA00002671"/>
    </source>
</evidence>
<feature type="region of interest" description="Disordered" evidence="4">
    <location>
        <begin position="1"/>
        <end position="140"/>
    </location>
</feature>
<dbReference type="Proteomes" id="UP001460270">
    <property type="component" value="Unassembled WGS sequence"/>
</dbReference>
<sequence length="281" mass="31574">MGERERGRQQKEKEGERKGDGERKSRRETEGKAGTDRERERERERDEAGPLCVSPAIFSENKSQNDKHPPTKNRVREREREREKGGRKEGRVRVREQQREKEKEDRHRKRQIEGGERERGRGRRGGVGGDEMKSEAVQGSSWKLLVRRQGQPLRPVSVVLKQLQGNRSAVCGCWRPAVGDKSMETAAQTLSGLWTEGGMSKPSSNVKALQANLNIPMGALRPGAGHPVRRKEETADTPEEQQQQEQQPETPEEPTATAQTPEDKKALPGAVKLPAPPQPVI</sequence>
<evidence type="ECO:0000256" key="3">
    <source>
        <dbReference type="ARBA" id="ARBA00019350"/>
    </source>
</evidence>
<reference evidence="6" key="1">
    <citation type="submission" date="2024-04" db="EMBL/GenBank/DDBJ databases">
        <title>Salinicola lusitanus LLJ914,a marine bacterium isolated from the Okinawa Trough.</title>
        <authorList>
            <person name="Li J."/>
        </authorList>
    </citation>
    <scope>NUCLEOTIDE SEQUENCE [LARGE SCALE GENOMIC DNA]</scope>
</reference>
<dbReference type="GO" id="GO:0005927">
    <property type="term" value="C:muscle tendon junction"/>
    <property type="evidence" value="ECO:0007669"/>
    <property type="project" value="TreeGrafter"/>
</dbReference>
<dbReference type="AlphaFoldDB" id="A0AAW0MVC5"/>
<dbReference type="PANTHER" id="PTHR17416">
    <property type="entry name" value="SMALL MUSCULAR PROTEIN"/>
    <property type="match status" value="1"/>
</dbReference>